<proteinExistence type="predicted"/>
<dbReference type="Proteomes" id="UP001054945">
    <property type="component" value="Unassembled WGS sequence"/>
</dbReference>
<gene>
    <name evidence="1" type="ORF">CEXT_560291</name>
</gene>
<dbReference type="EMBL" id="BPLR01019829">
    <property type="protein sequence ID" value="GIX72234.1"/>
    <property type="molecule type" value="Genomic_DNA"/>
</dbReference>
<sequence length="74" mass="8505">MFSSLRWPSALEARGGLMMRIRRWCGWHVRRNQSKYFSVLSALLRDDICGFSSSDLCYASGTWPCIEGCSTFFV</sequence>
<keyword evidence="2" id="KW-1185">Reference proteome</keyword>
<name>A0AAV4MI83_CAEEX</name>
<dbReference type="AlphaFoldDB" id="A0AAV4MI83"/>
<comment type="caution">
    <text evidence="1">The sequence shown here is derived from an EMBL/GenBank/DDBJ whole genome shotgun (WGS) entry which is preliminary data.</text>
</comment>
<organism evidence="1 2">
    <name type="scientific">Caerostris extrusa</name>
    <name type="common">Bark spider</name>
    <name type="synonym">Caerostris bankana</name>
    <dbReference type="NCBI Taxonomy" id="172846"/>
    <lineage>
        <taxon>Eukaryota</taxon>
        <taxon>Metazoa</taxon>
        <taxon>Ecdysozoa</taxon>
        <taxon>Arthropoda</taxon>
        <taxon>Chelicerata</taxon>
        <taxon>Arachnida</taxon>
        <taxon>Araneae</taxon>
        <taxon>Araneomorphae</taxon>
        <taxon>Entelegynae</taxon>
        <taxon>Araneoidea</taxon>
        <taxon>Araneidae</taxon>
        <taxon>Caerostris</taxon>
    </lineage>
</organism>
<reference evidence="1 2" key="1">
    <citation type="submission" date="2021-06" db="EMBL/GenBank/DDBJ databases">
        <title>Caerostris extrusa draft genome.</title>
        <authorList>
            <person name="Kono N."/>
            <person name="Arakawa K."/>
        </authorList>
    </citation>
    <scope>NUCLEOTIDE SEQUENCE [LARGE SCALE GENOMIC DNA]</scope>
</reference>
<accession>A0AAV4MI83</accession>
<evidence type="ECO:0000313" key="1">
    <source>
        <dbReference type="EMBL" id="GIX72234.1"/>
    </source>
</evidence>
<protein>
    <submittedName>
        <fullName evidence="1">Uncharacterized protein</fullName>
    </submittedName>
</protein>
<evidence type="ECO:0000313" key="2">
    <source>
        <dbReference type="Proteomes" id="UP001054945"/>
    </source>
</evidence>